<gene>
    <name evidence="2" type="ORF">Pfra01_000810600</name>
</gene>
<evidence type="ECO:0000313" key="2">
    <source>
        <dbReference type="EMBL" id="GMF33134.1"/>
    </source>
</evidence>
<evidence type="ECO:0000313" key="3">
    <source>
        <dbReference type="Proteomes" id="UP001165121"/>
    </source>
</evidence>
<proteinExistence type="predicted"/>
<accession>A0A9W6X7L6</accession>
<comment type="caution">
    <text evidence="2">The sequence shown here is derived from an EMBL/GenBank/DDBJ whole genome shotgun (WGS) entry which is preliminary data.</text>
</comment>
<evidence type="ECO:0000256" key="1">
    <source>
        <dbReference type="SAM" id="MobiDB-lite"/>
    </source>
</evidence>
<keyword evidence="3" id="KW-1185">Reference proteome</keyword>
<dbReference type="EMBL" id="BSXT01000729">
    <property type="protein sequence ID" value="GMF33134.1"/>
    <property type="molecule type" value="Genomic_DNA"/>
</dbReference>
<dbReference type="Proteomes" id="UP001165121">
    <property type="component" value="Unassembled WGS sequence"/>
</dbReference>
<dbReference type="AlphaFoldDB" id="A0A9W6X7L6"/>
<dbReference type="OrthoDB" id="144972at2759"/>
<feature type="region of interest" description="Disordered" evidence="1">
    <location>
        <begin position="1"/>
        <end position="32"/>
    </location>
</feature>
<reference evidence="2" key="1">
    <citation type="submission" date="2023-04" db="EMBL/GenBank/DDBJ databases">
        <title>Phytophthora fragariaefolia NBRC 109709.</title>
        <authorList>
            <person name="Ichikawa N."/>
            <person name="Sato H."/>
            <person name="Tonouchi N."/>
        </authorList>
    </citation>
    <scope>NUCLEOTIDE SEQUENCE</scope>
    <source>
        <strain evidence="2">NBRC 109709</strain>
    </source>
</reference>
<name>A0A9W6X7L6_9STRA</name>
<organism evidence="2 3">
    <name type="scientific">Phytophthora fragariaefolia</name>
    <dbReference type="NCBI Taxonomy" id="1490495"/>
    <lineage>
        <taxon>Eukaryota</taxon>
        <taxon>Sar</taxon>
        <taxon>Stramenopiles</taxon>
        <taxon>Oomycota</taxon>
        <taxon>Peronosporomycetes</taxon>
        <taxon>Peronosporales</taxon>
        <taxon>Peronosporaceae</taxon>
        <taxon>Phytophthora</taxon>
    </lineage>
</organism>
<sequence length="191" mass="21540">MYMPALLPKDANMTHVDRKSPPKSDAMLENDPSSHVVQCGELNTVAPNSGVMYVRATRRTEINIARGYVRPGLTTSPPNTDMPTAPVKFQKSVLIKVDQSIYSTNPHKPQVRSCYKQRQVFRRYTNINASGHAHEVPIGIIHDVRAAHLAQRSPIACAYYPPNGKHNKRNHDEDRQCRDTVPHNLNAKKIR</sequence>
<protein>
    <submittedName>
        <fullName evidence="2">Unnamed protein product</fullName>
    </submittedName>
</protein>